<feature type="compositionally biased region" description="Basic and acidic residues" evidence="1">
    <location>
        <begin position="27"/>
        <end position="36"/>
    </location>
</feature>
<evidence type="ECO:0000313" key="2">
    <source>
        <dbReference type="EMBL" id="GFH51791.1"/>
    </source>
</evidence>
<proteinExistence type="predicted"/>
<dbReference type="Proteomes" id="UP001054902">
    <property type="component" value="Unassembled WGS sequence"/>
</dbReference>
<feature type="compositionally biased region" description="Polar residues" evidence="1">
    <location>
        <begin position="451"/>
        <end position="460"/>
    </location>
</feature>
<name>A0AAD3CT97_9STRA</name>
<feature type="compositionally biased region" description="Polar residues" evidence="1">
    <location>
        <begin position="472"/>
        <end position="511"/>
    </location>
</feature>
<feature type="compositionally biased region" description="Low complexity" evidence="1">
    <location>
        <begin position="440"/>
        <end position="450"/>
    </location>
</feature>
<protein>
    <submittedName>
        <fullName evidence="2">Uncharacterized protein</fullName>
    </submittedName>
</protein>
<accession>A0AAD3CT97</accession>
<feature type="compositionally biased region" description="Low complexity" evidence="1">
    <location>
        <begin position="536"/>
        <end position="551"/>
    </location>
</feature>
<dbReference type="AlphaFoldDB" id="A0AAD3CT97"/>
<comment type="caution">
    <text evidence="2">The sequence shown here is derived from an EMBL/GenBank/DDBJ whole genome shotgun (WGS) entry which is preliminary data.</text>
</comment>
<feature type="compositionally biased region" description="Polar residues" evidence="1">
    <location>
        <begin position="346"/>
        <end position="362"/>
    </location>
</feature>
<feature type="region of interest" description="Disordered" evidence="1">
    <location>
        <begin position="1"/>
        <end position="44"/>
    </location>
</feature>
<feature type="compositionally biased region" description="Polar residues" evidence="1">
    <location>
        <begin position="384"/>
        <end position="426"/>
    </location>
</feature>
<feature type="compositionally biased region" description="Basic residues" evidence="1">
    <location>
        <begin position="1"/>
        <end position="12"/>
    </location>
</feature>
<feature type="compositionally biased region" description="Low complexity" evidence="1">
    <location>
        <begin position="512"/>
        <end position="526"/>
    </location>
</feature>
<feature type="compositionally biased region" description="Polar residues" evidence="1">
    <location>
        <begin position="308"/>
        <end position="323"/>
    </location>
</feature>
<reference evidence="2 3" key="1">
    <citation type="journal article" date="2021" name="Sci. Rep.">
        <title>The genome of the diatom Chaetoceros tenuissimus carries an ancient integrated fragment of an extant virus.</title>
        <authorList>
            <person name="Hongo Y."/>
            <person name="Kimura K."/>
            <person name="Takaki Y."/>
            <person name="Yoshida Y."/>
            <person name="Baba S."/>
            <person name="Kobayashi G."/>
            <person name="Nagasaki K."/>
            <person name="Hano T."/>
            <person name="Tomaru Y."/>
        </authorList>
    </citation>
    <scope>NUCLEOTIDE SEQUENCE [LARGE SCALE GENOMIC DNA]</scope>
    <source>
        <strain evidence="2 3">NIES-3715</strain>
    </source>
</reference>
<keyword evidence="3" id="KW-1185">Reference proteome</keyword>
<organism evidence="2 3">
    <name type="scientific">Chaetoceros tenuissimus</name>
    <dbReference type="NCBI Taxonomy" id="426638"/>
    <lineage>
        <taxon>Eukaryota</taxon>
        <taxon>Sar</taxon>
        <taxon>Stramenopiles</taxon>
        <taxon>Ochrophyta</taxon>
        <taxon>Bacillariophyta</taxon>
        <taxon>Coscinodiscophyceae</taxon>
        <taxon>Chaetocerotophycidae</taxon>
        <taxon>Chaetocerotales</taxon>
        <taxon>Chaetocerotaceae</taxon>
        <taxon>Chaetoceros</taxon>
    </lineage>
</organism>
<feature type="region of interest" description="Disordered" evidence="1">
    <location>
        <begin position="440"/>
        <end position="566"/>
    </location>
</feature>
<feature type="compositionally biased region" description="Basic and acidic residues" evidence="1">
    <location>
        <begin position="367"/>
        <end position="379"/>
    </location>
</feature>
<dbReference type="EMBL" id="BLLK01000045">
    <property type="protein sequence ID" value="GFH51791.1"/>
    <property type="molecule type" value="Genomic_DNA"/>
</dbReference>
<gene>
    <name evidence="2" type="ORF">CTEN210_08267</name>
</gene>
<evidence type="ECO:0000313" key="3">
    <source>
        <dbReference type="Proteomes" id="UP001054902"/>
    </source>
</evidence>
<evidence type="ECO:0000256" key="1">
    <source>
        <dbReference type="SAM" id="MobiDB-lite"/>
    </source>
</evidence>
<sequence length="756" mass="85008">MKRAKKHRKRHLLPGPAGLRQQQRQQKQNDSEHEDSTSLSQENDFNDRAKKQKLQADASNLHQLHEHTQIWDAMCVALDRILPSSASIVNSNKNNNHNSIKLLRRMLDSSYTLLSDIATIPSLKIPKIVVQISNIHAHGHCDYTVELLDESSYVHLQYNMKKASKKSTLIHTEIGWLSQSLIKNHPEWFVQGTVLFCQNVSIAVFHSQRRNRSSTSVRNQQQDFDRMLVLSEENVIYAWTKDQVDSISHEQYLDLLEKRSEVENRWMVDLDIEEDEDEECDTDEVEEIDADTNSQMRKAISLDDCPDSTENSQGGASTSNIINPYQRLRSQETNTEVEEEKDEWSNVPTSSVGNVVQSQGTVVINEGRLERTEQRRSSDRPPMLNNNTTNIQNDGRATTRQVERNTTSRPTSNKNSGDSGGRQTTIVSNGGRMVFASASTQNAATSNNDTRIQTNQSSSGIARGGQLHKNAPKTTNMSTNPYHRQNATTNRDQNDPTSSSQVNTTLHNNPYSTQSRSTQSQTISNSVRNPYLRHTSTNMNRSNSNNNQNNSGRAASITPNEVVRREDSIGQNQNLNRQYGNNRMAPTSITTTTVNNPYQNKASSPQQVLQVPQQSNPYNTVTPHQSLQPDRLVKTTPATLASQLVSTSVEVNTPHQIQRGLIEHTPNTGSAVHGRKPPNPNDQIWMSAAMDSDMNAFEDDDPNQHQKEDNIAIVNRKDNLSKHDNNLENKAAPNTGNSLFSNISNWDGFDAFDEDD</sequence>
<feature type="region of interest" description="Disordered" evidence="1">
    <location>
        <begin position="302"/>
        <end position="426"/>
    </location>
</feature>